<gene>
    <name evidence="1" type="ORF">M513_09862</name>
</gene>
<organism evidence="1 2">
    <name type="scientific">Trichuris suis</name>
    <name type="common">pig whipworm</name>
    <dbReference type="NCBI Taxonomy" id="68888"/>
    <lineage>
        <taxon>Eukaryota</taxon>
        <taxon>Metazoa</taxon>
        <taxon>Ecdysozoa</taxon>
        <taxon>Nematoda</taxon>
        <taxon>Enoplea</taxon>
        <taxon>Dorylaimia</taxon>
        <taxon>Trichinellida</taxon>
        <taxon>Trichuridae</taxon>
        <taxon>Trichuris</taxon>
    </lineage>
</organism>
<dbReference type="EMBL" id="KL363274">
    <property type="protein sequence ID" value="KFD49310.1"/>
    <property type="molecule type" value="Genomic_DNA"/>
</dbReference>
<accession>A0A085LWG4</accession>
<evidence type="ECO:0000313" key="2">
    <source>
        <dbReference type="Proteomes" id="UP000030764"/>
    </source>
</evidence>
<name>A0A085LWG4_9BILA</name>
<sequence>MVSGSKLDSNGTWAPGAAASITLLGFLEEATLVNPLSTEQGRKGDEGFLDISSNVGNLFDGSFLIQKCFPNW</sequence>
<dbReference type="AlphaFoldDB" id="A0A085LWG4"/>
<evidence type="ECO:0000313" key="1">
    <source>
        <dbReference type="EMBL" id="KFD49310.1"/>
    </source>
</evidence>
<reference evidence="1 2" key="1">
    <citation type="journal article" date="2014" name="Nat. Genet.">
        <title>Genome and transcriptome of the porcine whipworm Trichuris suis.</title>
        <authorList>
            <person name="Jex A.R."/>
            <person name="Nejsum P."/>
            <person name="Schwarz E.M."/>
            <person name="Hu L."/>
            <person name="Young N.D."/>
            <person name="Hall R.S."/>
            <person name="Korhonen P.K."/>
            <person name="Liao S."/>
            <person name="Thamsborg S."/>
            <person name="Xia J."/>
            <person name="Xu P."/>
            <person name="Wang S."/>
            <person name="Scheerlinck J.P."/>
            <person name="Hofmann A."/>
            <person name="Sternberg P.W."/>
            <person name="Wang J."/>
            <person name="Gasser R.B."/>
        </authorList>
    </citation>
    <scope>NUCLEOTIDE SEQUENCE [LARGE SCALE GENOMIC DNA]</scope>
    <source>
        <strain evidence="1">DCEP-RM93M</strain>
    </source>
</reference>
<proteinExistence type="predicted"/>
<keyword evidence="2" id="KW-1185">Reference proteome</keyword>
<protein>
    <submittedName>
        <fullName evidence="1">Uncharacterized protein</fullName>
    </submittedName>
</protein>
<dbReference type="Proteomes" id="UP000030764">
    <property type="component" value="Unassembled WGS sequence"/>
</dbReference>